<dbReference type="SUPFAM" id="SSF56672">
    <property type="entry name" value="DNA/RNA polymerases"/>
    <property type="match status" value="1"/>
</dbReference>
<dbReference type="InterPro" id="IPR043502">
    <property type="entry name" value="DNA/RNA_pol_sf"/>
</dbReference>
<dbReference type="Gene3D" id="3.30.70.270">
    <property type="match status" value="1"/>
</dbReference>
<evidence type="ECO:0000313" key="2">
    <source>
        <dbReference type="Proteomes" id="UP000198211"/>
    </source>
</evidence>
<proteinExistence type="predicted"/>
<dbReference type="InterPro" id="IPR043128">
    <property type="entry name" value="Rev_trsase/Diguanyl_cyclase"/>
</dbReference>
<dbReference type="PANTHER" id="PTHR33064">
    <property type="entry name" value="POL PROTEIN"/>
    <property type="match status" value="1"/>
</dbReference>
<organism evidence="1 2">
    <name type="scientific">Phytophthora megakarya</name>
    <dbReference type="NCBI Taxonomy" id="4795"/>
    <lineage>
        <taxon>Eukaryota</taxon>
        <taxon>Sar</taxon>
        <taxon>Stramenopiles</taxon>
        <taxon>Oomycota</taxon>
        <taxon>Peronosporomycetes</taxon>
        <taxon>Peronosporales</taxon>
        <taxon>Peronosporaceae</taxon>
        <taxon>Phytophthora</taxon>
    </lineage>
</organism>
<dbReference type="AlphaFoldDB" id="A0A225WDB4"/>
<dbReference type="EMBL" id="NBNE01001132">
    <property type="protein sequence ID" value="OWZ15394.1"/>
    <property type="molecule type" value="Genomic_DNA"/>
</dbReference>
<comment type="caution">
    <text evidence="1">The sequence shown here is derived from an EMBL/GenBank/DDBJ whole genome shotgun (WGS) entry which is preliminary data.</text>
</comment>
<dbReference type="Proteomes" id="UP000198211">
    <property type="component" value="Unassembled WGS sequence"/>
</dbReference>
<name>A0A225WDB4_9STRA</name>
<sequence>MRNIPARAELRPVLGRSSFIDDITDLRPNVYQSGSAIISATILENLRESSDFGKRTISYPSHEIGVEWIRTKHKTTKGVKHLSFPSTLKGVQSFLGSLNNINNFLQNTSVVAAVLYDLTDEQIRPD</sequence>
<evidence type="ECO:0000313" key="1">
    <source>
        <dbReference type="EMBL" id="OWZ15394.1"/>
    </source>
</evidence>
<gene>
    <name evidence="1" type="ORF">PHMEG_00010966</name>
</gene>
<reference evidence="2" key="1">
    <citation type="submission" date="2017-03" db="EMBL/GenBank/DDBJ databases">
        <title>Phytopthora megakarya and P. palmivora, two closely related causual agents of cacao black pod achieved similar genome size and gene model numbers by different mechanisms.</title>
        <authorList>
            <person name="Ali S."/>
            <person name="Shao J."/>
            <person name="Larry D.J."/>
            <person name="Kronmiller B."/>
            <person name="Shen D."/>
            <person name="Strem M.D."/>
            <person name="Melnick R.L."/>
            <person name="Guiltinan M.J."/>
            <person name="Tyler B.M."/>
            <person name="Meinhardt L.W."/>
            <person name="Bailey B.A."/>
        </authorList>
    </citation>
    <scope>NUCLEOTIDE SEQUENCE [LARGE SCALE GENOMIC DNA]</scope>
    <source>
        <strain evidence="2">zdho120</strain>
    </source>
</reference>
<accession>A0A225WDB4</accession>
<keyword evidence="2" id="KW-1185">Reference proteome</keyword>
<protein>
    <submittedName>
        <fullName evidence="1">Uncharacterized protein</fullName>
    </submittedName>
</protein>
<dbReference type="InterPro" id="IPR051320">
    <property type="entry name" value="Viral_Replic_Matur_Polypro"/>
</dbReference>
<dbReference type="PANTHER" id="PTHR33064:SF37">
    <property type="entry name" value="RIBONUCLEASE H"/>
    <property type="match status" value="1"/>
</dbReference>